<dbReference type="AlphaFoldDB" id="A0A2S2CL79"/>
<dbReference type="Proteomes" id="UP000245629">
    <property type="component" value="Chromosome 1"/>
</dbReference>
<name>A0A2S2CL79_9PROT</name>
<reference evidence="2" key="1">
    <citation type="submission" date="2018-05" db="EMBL/GenBank/DDBJ databases">
        <title>Azospirillum thermophila sp. nov., a novel isolated from hot spring.</title>
        <authorList>
            <person name="Zhao Z."/>
        </authorList>
    </citation>
    <scope>NUCLEOTIDE SEQUENCE [LARGE SCALE GENOMIC DNA]</scope>
    <source>
        <strain evidence="2">CFH 70021</strain>
    </source>
</reference>
<evidence type="ECO:0000313" key="2">
    <source>
        <dbReference type="Proteomes" id="UP000245629"/>
    </source>
</evidence>
<accession>A0A2S2CL79</accession>
<evidence type="ECO:0000313" key="1">
    <source>
        <dbReference type="EMBL" id="AWK85130.1"/>
    </source>
</evidence>
<protein>
    <submittedName>
        <fullName evidence="1">Uncharacterized protein</fullName>
    </submittedName>
</protein>
<keyword evidence="2" id="KW-1185">Reference proteome</keyword>
<dbReference type="OrthoDB" id="9841682at2"/>
<dbReference type="KEGG" id="azz:DEW08_02090"/>
<gene>
    <name evidence="1" type="ORF">DEW08_02090</name>
</gene>
<proteinExistence type="predicted"/>
<organism evidence="1 2">
    <name type="scientific">Azospirillum thermophilum</name>
    <dbReference type="NCBI Taxonomy" id="2202148"/>
    <lineage>
        <taxon>Bacteria</taxon>
        <taxon>Pseudomonadati</taxon>
        <taxon>Pseudomonadota</taxon>
        <taxon>Alphaproteobacteria</taxon>
        <taxon>Rhodospirillales</taxon>
        <taxon>Azospirillaceae</taxon>
        <taxon>Azospirillum</taxon>
    </lineage>
</organism>
<dbReference type="RefSeq" id="WP_109324077.1">
    <property type="nucleotide sequence ID" value="NZ_CP029352.1"/>
</dbReference>
<dbReference type="EMBL" id="CP029352">
    <property type="protein sequence ID" value="AWK85130.1"/>
    <property type="molecule type" value="Genomic_DNA"/>
</dbReference>
<sequence length="252" mass="28623">MARATTEEKENRILFLRDVAEGVIESAIASTRLDYGEDQARQVAGCIRVDNRRLAAAVEYYYDYLLYNYKKFNGYIDEERLAGRDKMAALTAIALLTFKPIDVKPYSGRATGVAEINESFALYFASIVLHVDVEDPSPTFVSTRRTESPKPWFRSLLRLRSGLHPATSCSCAKDSWWRRRKPATLRRGHANAEPVPNIVVRTLLLNFRDLGAEARQRAHQNKPVQSTEPLADWVIQSMQLYALAFGIIDLRL</sequence>